<dbReference type="InterPro" id="IPR018060">
    <property type="entry name" value="HTH_AraC"/>
</dbReference>
<keyword evidence="3 8" id="KW-0597">Phosphoprotein</keyword>
<evidence type="ECO:0000256" key="8">
    <source>
        <dbReference type="PROSITE-ProRule" id="PRU00169"/>
    </source>
</evidence>
<evidence type="ECO:0000256" key="2">
    <source>
        <dbReference type="ARBA" id="ARBA00022490"/>
    </source>
</evidence>
<feature type="domain" description="Response regulatory" evidence="10">
    <location>
        <begin position="3"/>
        <end position="120"/>
    </location>
</feature>
<evidence type="ECO:0000313" key="11">
    <source>
        <dbReference type="EMBL" id="MBD1382280.1"/>
    </source>
</evidence>
<dbReference type="GO" id="GO:0000160">
    <property type="term" value="P:phosphorelay signal transduction system"/>
    <property type="evidence" value="ECO:0007669"/>
    <property type="project" value="UniProtKB-KW"/>
</dbReference>
<reference evidence="11" key="1">
    <citation type="submission" date="2020-09" db="EMBL/GenBank/DDBJ databases">
        <title>A novel bacterium of genus Bacillus, isolated from South China Sea.</title>
        <authorList>
            <person name="Huang H."/>
            <person name="Mo K."/>
            <person name="Hu Y."/>
        </authorList>
    </citation>
    <scope>NUCLEOTIDE SEQUENCE</scope>
    <source>
        <strain evidence="11">IB182487</strain>
    </source>
</reference>
<dbReference type="Proteomes" id="UP000626844">
    <property type="component" value="Unassembled WGS sequence"/>
</dbReference>
<dbReference type="PRINTS" id="PR00032">
    <property type="entry name" value="HTHARAC"/>
</dbReference>
<evidence type="ECO:0000259" key="10">
    <source>
        <dbReference type="PROSITE" id="PS50110"/>
    </source>
</evidence>
<dbReference type="InterPro" id="IPR001789">
    <property type="entry name" value="Sig_transdc_resp-reg_receiver"/>
</dbReference>
<dbReference type="AlphaFoldDB" id="A0A926RYZ4"/>
<organism evidence="11 12">
    <name type="scientific">Metabacillus arenae</name>
    <dbReference type="NCBI Taxonomy" id="2771434"/>
    <lineage>
        <taxon>Bacteria</taxon>
        <taxon>Bacillati</taxon>
        <taxon>Bacillota</taxon>
        <taxon>Bacilli</taxon>
        <taxon>Bacillales</taxon>
        <taxon>Bacillaceae</taxon>
        <taxon>Metabacillus</taxon>
    </lineage>
</organism>
<accession>A0A926RYZ4</accession>
<dbReference type="Pfam" id="PF00072">
    <property type="entry name" value="Response_reg"/>
    <property type="match status" value="1"/>
</dbReference>
<dbReference type="InterPro" id="IPR020449">
    <property type="entry name" value="Tscrpt_reg_AraC-type_HTH"/>
</dbReference>
<dbReference type="GO" id="GO:0005737">
    <property type="term" value="C:cytoplasm"/>
    <property type="evidence" value="ECO:0007669"/>
    <property type="project" value="UniProtKB-SubCell"/>
</dbReference>
<dbReference type="InterPro" id="IPR011006">
    <property type="entry name" value="CheY-like_superfamily"/>
</dbReference>
<comment type="caution">
    <text evidence="11">The sequence shown here is derived from an EMBL/GenBank/DDBJ whole genome shotgun (WGS) entry which is preliminary data.</text>
</comment>
<evidence type="ECO:0000256" key="1">
    <source>
        <dbReference type="ARBA" id="ARBA00004496"/>
    </source>
</evidence>
<dbReference type="PROSITE" id="PS01124">
    <property type="entry name" value="HTH_ARAC_FAMILY_2"/>
    <property type="match status" value="1"/>
</dbReference>
<dbReference type="SUPFAM" id="SSF52172">
    <property type="entry name" value="CheY-like"/>
    <property type="match status" value="1"/>
</dbReference>
<dbReference type="GO" id="GO:0043565">
    <property type="term" value="F:sequence-specific DNA binding"/>
    <property type="evidence" value="ECO:0007669"/>
    <property type="project" value="InterPro"/>
</dbReference>
<dbReference type="RefSeq" id="WP_191160310.1">
    <property type="nucleotide sequence ID" value="NZ_JACXAI010000027.1"/>
</dbReference>
<dbReference type="SMART" id="SM00448">
    <property type="entry name" value="REC"/>
    <property type="match status" value="1"/>
</dbReference>
<dbReference type="SMART" id="SM00342">
    <property type="entry name" value="HTH_ARAC"/>
    <property type="match status" value="1"/>
</dbReference>
<dbReference type="Gene3D" id="3.40.50.2300">
    <property type="match status" value="1"/>
</dbReference>
<evidence type="ECO:0000256" key="7">
    <source>
        <dbReference type="ARBA" id="ARBA00023163"/>
    </source>
</evidence>
<dbReference type="InterPro" id="IPR051552">
    <property type="entry name" value="HptR"/>
</dbReference>
<sequence length="262" mass="30577">MLSILIVDDEYLVRLGLKTTIDWKLLGLKLIGEADDGTTGLELAMQNPPDIIITDVRMPFMDGTEFMRRLRENQIDSKIVVLSGYDDFSYAKSAIDNGASAYILKPIENDKLIEVICEITDQIHKERFSQQMLKERLIADLLKALKKVSSLKTTPRREVEVAIKYIKEHYHQDVTVDTIAEEIHISQYHLMRIFKVHTGLTIHDYITEYRITKAKELLRNYHYKIYEVSGKVGYRDPRYFSQIFKKMTGTTPKQYIKQSMYE</sequence>
<name>A0A926RYZ4_9BACI</name>
<keyword evidence="4" id="KW-0902">Two-component regulatory system</keyword>
<evidence type="ECO:0000313" key="12">
    <source>
        <dbReference type="Proteomes" id="UP000626844"/>
    </source>
</evidence>
<dbReference type="SUPFAM" id="SSF46689">
    <property type="entry name" value="Homeodomain-like"/>
    <property type="match status" value="2"/>
</dbReference>
<dbReference type="EMBL" id="JACXAI010000027">
    <property type="protein sequence ID" value="MBD1382280.1"/>
    <property type="molecule type" value="Genomic_DNA"/>
</dbReference>
<dbReference type="CDD" id="cd17536">
    <property type="entry name" value="REC_YesN-like"/>
    <property type="match status" value="1"/>
</dbReference>
<keyword evidence="2" id="KW-0963">Cytoplasm</keyword>
<evidence type="ECO:0000256" key="3">
    <source>
        <dbReference type="ARBA" id="ARBA00022553"/>
    </source>
</evidence>
<evidence type="ECO:0000256" key="6">
    <source>
        <dbReference type="ARBA" id="ARBA00023125"/>
    </source>
</evidence>
<evidence type="ECO:0000256" key="4">
    <source>
        <dbReference type="ARBA" id="ARBA00023012"/>
    </source>
</evidence>
<evidence type="ECO:0000256" key="5">
    <source>
        <dbReference type="ARBA" id="ARBA00023015"/>
    </source>
</evidence>
<dbReference type="Gene3D" id="1.10.10.60">
    <property type="entry name" value="Homeodomain-like"/>
    <property type="match status" value="2"/>
</dbReference>
<feature type="modified residue" description="4-aspartylphosphate" evidence="8">
    <location>
        <position position="55"/>
    </location>
</feature>
<keyword evidence="6" id="KW-0238">DNA-binding</keyword>
<keyword evidence="12" id="KW-1185">Reference proteome</keyword>
<dbReference type="PROSITE" id="PS50110">
    <property type="entry name" value="RESPONSE_REGULATORY"/>
    <property type="match status" value="1"/>
</dbReference>
<evidence type="ECO:0000259" key="9">
    <source>
        <dbReference type="PROSITE" id="PS01124"/>
    </source>
</evidence>
<keyword evidence="7" id="KW-0804">Transcription</keyword>
<dbReference type="GO" id="GO:0003700">
    <property type="term" value="F:DNA-binding transcription factor activity"/>
    <property type="evidence" value="ECO:0007669"/>
    <property type="project" value="InterPro"/>
</dbReference>
<dbReference type="InterPro" id="IPR009057">
    <property type="entry name" value="Homeodomain-like_sf"/>
</dbReference>
<proteinExistence type="predicted"/>
<gene>
    <name evidence="11" type="ORF">IC621_18835</name>
</gene>
<dbReference type="Pfam" id="PF12833">
    <property type="entry name" value="HTH_18"/>
    <property type="match status" value="1"/>
</dbReference>
<dbReference type="PANTHER" id="PTHR42713:SF3">
    <property type="entry name" value="TRANSCRIPTIONAL REGULATORY PROTEIN HPTR"/>
    <property type="match status" value="1"/>
</dbReference>
<dbReference type="PANTHER" id="PTHR42713">
    <property type="entry name" value="HISTIDINE KINASE-RELATED"/>
    <property type="match status" value="1"/>
</dbReference>
<comment type="subcellular location">
    <subcellularLocation>
        <location evidence="1">Cytoplasm</location>
    </subcellularLocation>
</comment>
<protein>
    <submittedName>
        <fullName evidence="11">Response regulator</fullName>
    </submittedName>
</protein>
<feature type="domain" description="HTH araC/xylS-type" evidence="9">
    <location>
        <begin position="160"/>
        <end position="258"/>
    </location>
</feature>
<keyword evidence="5" id="KW-0805">Transcription regulation</keyword>